<protein>
    <submittedName>
        <fullName evidence="2">Uncharacterized protein</fullName>
    </submittedName>
</protein>
<evidence type="ECO:0000313" key="2">
    <source>
        <dbReference type="EMBL" id="WOL14122.1"/>
    </source>
</evidence>
<name>A0AAQ3KV18_9LILI</name>
<gene>
    <name evidence="2" type="ORF">Cni_G22902</name>
</gene>
<evidence type="ECO:0000313" key="3">
    <source>
        <dbReference type="Proteomes" id="UP001327560"/>
    </source>
</evidence>
<dbReference type="EMBL" id="CP136896">
    <property type="protein sequence ID" value="WOL14122.1"/>
    <property type="molecule type" value="Genomic_DNA"/>
</dbReference>
<keyword evidence="3" id="KW-1185">Reference proteome</keyword>
<dbReference type="AlphaFoldDB" id="A0AAQ3KV18"/>
<sequence length="71" mass="7187">MCLNRAFHEEKRLPHSVQGGVDVLPATEAAMSGGSAAASASTRRRGKGGGGGSGREGRRGRRTHGGSCPPS</sequence>
<accession>A0AAQ3KV18</accession>
<reference evidence="2 3" key="1">
    <citation type="submission" date="2023-10" db="EMBL/GenBank/DDBJ databases">
        <title>Chromosome-scale genome assembly provides insights into flower coloration mechanisms of Canna indica.</title>
        <authorList>
            <person name="Li C."/>
        </authorList>
    </citation>
    <scope>NUCLEOTIDE SEQUENCE [LARGE SCALE GENOMIC DNA]</scope>
    <source>
        <tissue evidence="2">Flower</tissue>
    </source>
</reference>
<proteinExistence type="predicted"/>
<feature type="region of interest" description="Disordered" evidence="1">
    <location>
        <begin position="30"/>
        <end position="71"/>
    </location>
</feature>
<evidence type="ECO:0000256" key="1">
    <source>
        <dbReference type="SAM" id="MobiDB-lite"/>
    </source>
</evidence>
<feature type="compositionally biased region" description="Low complexity" evidence="1">
    <location>
        <begin position="30"/>
        <end position="41"/>
    </location>
</feature>
<dbReference type="Proteomes" id="UP001327560">
    <property type="component" value="Chromosome 7"/>
</dbReference>
<organism evidence="2 3">
    <name type="scientific">Canna indica</name>
    <name type="common">Indian-shot</name>
    <dbReference type="NCBI Taxonomy" id="4628"/>
    <lineage>
        <taxon>Eukaryota</taxon>
        <taxon>Viridiplantae</taxon>
        <taxon>Streptophyta</taxon>
        <taxon>Embryophyta</taxon>
        <taxon>Tracheophyta</taxon>
        <taxon>Spermatophyta</taxon>
        <taxon>Magnoliopsida</taxon>
        <taxon>Liliopsida</taxon>
        <taxon>Zingiberales</taxon>
        <taxon>Cannaceae</taxon>
        <taxon>Canna</taxon>
    </lineage>
</organism>